<dbReference type="RefSeq" id="WP_015802660.1">
    <property type="nucleotide sequence ID" value="NC_013093.1"/>
</dbReference>
<dbReference type="Proteomes" id="UP000002213">
    <property type="component" value="Chromosome"/>
</dbReference>
<dbReference type="KEGG" id="ami:Amir_3899"/>
<dbReference type="Gene3D" id="3.90.25.10">
    <property type="entry name" value="UDP-galactose 4-epimerase, domain 1"/>
    <property type="match status" value="1"/>
</dbReference>
<dbReference type="OrthoDB" id="5510591at2"/>
<dbReference type="AlphaFoldDB" id="C6WEH3"/>
<evidence type="ECO:0000313" key="3">
    <source>
        <dbReference type="Proteomes" id="UP000002213"/>
    </source>
</evidence>
<dbReference type="EMBL" id="CP001630">
    <property type="protein sequence ID" value="ACU37773.1"/>
    <property type="molecule type" value="Genomic_DNA"/>
</dbReference>
<dbReference type="InterPro" id="IPR036291">
    <property type="entry name" value="NAD(P)-bd_dom_sf"/>
</dbReference>
<dbReference type="InterPro" id="IPR052718">
    <property type="entry name" value="NmrA-type_oxidoreductase"/>
</dbReference>
<dbReference type="Pfam" id="PF05368">
    <property type="entry name" value="NmrA"/>
    <property type="match status" value="1"/>
</dbReference>
<dbReference type="SUPFAM" id="SSF51735">
    <property type="entry name" value="NAD(P)-binding Rossmann-fold domains"/>
    <property type="match status" value="1"/>
</dbReference>
<evidence type="ECO:0000313" key="2">
    <source>
        <dbReference type="EMBL" id="ACU37773.1"/>
    </source>
</evidence>
<keyword evidence="3" id="KW-1185">Reference proteome</keyword>
<accession>C6WEH3</accession>
<reference evidence="2 3" key="1">
    <citation type="journal article" date="2009" name="Stand. Genomic Sci.">
        <title>Complete genome sequence of Actinosynnema mirum type strain (101).</title>
        <authorList>
            <person name="Land M."/>
            <person name="Lapidus A."/>
            <person name="Mayilraj S."/>
            <person name="Chen F."/>
            <person name="Copeland A."/>
            <person name="Del Rio T.G."/>
            <person name="Nolan M."/>
            <person name="Lucas S."/>
            <person name="Tice H."/>
            <person name="Cheng J.F."/>
            <person name="Chertkov O."/>
            <person name="Bruce D."/>
            <person name="Goodwin L."/>
            <person name="Pitluck S."/>
            <person name="Rohde M."/>
            <person name="Goker M."/>
            <person name="Pati A."/>
            <person name="Ivanova N."/>
            <person name="Mavromatis K."/>
            <person name="Chen A."/>
            <person name="Palaniappan K."/>
            <person name="Hauser L."/>
            <person name="Chang Y.J."/>
            <person name="Jeffries C.C."/>
            <person name="Brettin T."/>
            <person name="Detter J.C."/>
            <person name="Han C."/>
            <person name="Chain P."/>
            <person name="Tindall B.J."/>
            <person name="Bristow J."/>
            <person name="Eisen J.A."/>
            <person name="Markowitz V."/>
            <person name="Hugenholtz P."/>
            <person name="Kyrpides N.C."/>
            <person name="Klenk H.P."/>
        </authorList>
    </citation>
    <scope>NUCLEOTIDE SEQUENCE [LARGE SCALE GENOMIC DNA]</scope>
    <source>
        <strain evidence="3">ATCC 29888 / DSM 43827 / JCM 3225 / NBRC 14064 / NCIMB 13271 / NRRL B-12336 / IMRU 3971 / 101</strain>
    </source>
</reference>
<dbReference type="InterPro" id="IPR008030">
    <property type="entry name" value="NmrA-like"/>
</dbReference>
<evidence type="ECO:0000259" key="1">
    <source>
        <dbReference type="Pfam" id="PF05368"/>
    </source>
</evidence>
<sequence>MIVVTGATGKLGRETALRLLDRVAPEQLGVCVRDPAKARDLAARGVRVRAGDFADPAGLAHAFEGATRVLVVSVDRTGEQAVRLHANAVRAAVDAGVERVVYTSHAGARPDSPFAPMPDHTATEDVLRSSGVGFTALRNGFYASTVLQLLAGALRTGELAVPEDGPVAWTAHADLAEAAALALTGDAPTGRTAPLTAGEALDAGGIAELASSVTGRAIRRVVVSDERYHADLVGHGVPEAGATMLVGLFAAARRGDFATADPTLTTLLGRPPTRLGAVLAEGIRRTP</sequence>
<dbReference type="eggNOG" id="COG0702">
    <property type="taxonomic scope" value="Bacteria"/>
</dbReference>
<dbReference type="PANTHER" id="PTHR47129">
    <property type="entry name" value="QUINONE OXIDOREDUCTASE 2"/>
    <property type="match status" value="1"/>
</dbReference>
<dbReference type="PANTHER" id="PTHR47129:SF1">
    <property type="entry name" value="NMRA-LIKE DOMAIN-CONTAINING PROTEIN"/>
    <property type="match status" value="1"/>
</dbReference>
<dbReference type="STRING" id="446462.Amir_3899"/>
<feature type="domain" description="NmrA-like" evidence="1">
    <location>
        <begin position="2"/>
        <end position="247"/>
    </location>
</feature>
<gene>
    <name evidence="2" type="ordered locus">Amir_3899</name>
</gene>
<protein>
    <submittedName>
        <fullName evidence="2">NmrA family protein</fullName>
    </submittedName>
</protein>
<name>C6WEH3_ACTMD</name>
<organism evidence="2 3">
    <name type="scientific">Actinosynnema mirum (strain ATCC 29888 / DSM 43827 / JCM 3225 / NBRC 14064 / NCIMB 13271 / NRRL B-12336 / IMRU 3971 / 101)</name>
    <dbReference type="NCBI Taxonomy" id="446462"/>
    <lineage>
        <taxon>Bacteria</taxon>
        <taxon>Bacillati</taxon>
        <taxon>Actinomycetota</taxon>
        <taxon>Actinomycetes</taxon>
        <taxon>Pseudonocardiales</taxon>
        <taxon>Pseudonocardiaceae</taxon>
        <taxon>Actinosynnema</taxon>
    </lineage>
</organism>
<proteinExistence type="predicted"/>
<dbReference type="HOGENOM" id="CLU_007383_10_4_11"/>
<dbReference type="Gene3D" id="3.40.50.720">
    <property type="entry name" value="NAD(P)-binding Rossmann-like Domain"/>
    <property type="match status" value="1"/>
</dbReference>